<comment type="similarity">
    <text evidence="4">Belongs to the SWP1 family.</text>
</comment>
<evidence type="ECO:0000313" key="16">
    <source>
        <dbReference type="EMBL" id="KAJ3554260.1"/>
    </source>
</evidence>
<proteinExistence type="inferred from homology"/>
<dbReference type="InterPro" id="IPR055374">
    <property type="entry name" value="Ribophorin_II_3rd"/>
</dbReference>
<evidence type="ECO:0000313" key="17">
    <source>
        <dbReference type="Proteomes" id="UP001213000"/>
    </source>
</evidence>
<comment type="function">
    <text evidence="1">Subunit of the oligosaccharyl transferase (OST) complex that catalyzes the initial transfer of a defined glycan (Glc(3)Man(9)GlcNAc(2) in eukaryotes) from the lipid carrier dolichol-pyrophosphate to an asparagine residue within an Asn-X-Ser/Thr consensus motif in nascent polypeptide chains, the first step in protein N-glycosylation. N-glycosylation occurs cotranslationally and the complex associates with the Sec61 complex at the channel-forming translocon complex that mediates protein translocation across the endoplasmic reticulum (ER). All subunits are required for a maximal enzyme activity.</text>
</comment>
<comment type="caution">
    <text evidence="16">The sequence shown here is derived from an EMBL/GenBank/DDBJ whole genome shotgun (WGS) entry which is preliminary data.</text>
</comment>
<feature type="domain" description="Ribophorin II C-terminal" evidence="15">
    <location>
        <begin position="176"/>
        <end position="273"/>
    </location>
</feature>
<accession>A0AAD5VEN5</accession>
<evidence type="ECO:0000256" key="1">
    <source>
        <dbReference type="ARBA" id="ARBA00002791"/>
    </source>
</evidence>
<evidence type="ECO:0000256" key="4">
    <source>
        <dbReference type="ARBA" id="ARBA00009038"/>
    </source>
</evidence>
<dbReference type="GO" id="GO:0008250">
    <property type="term" value="C:oligosaccharyltransferase complex"/>
    <property type="evidence" value="ECO:0007669"/>
    <property type="project" value="InterPro"/>
</dbReference>
<reference evidence="16" key="1">
    <citation type="submission" date="2022-07" db="EMBL/GenBank/DDBJ databases">
        <title>Genome Sequence of Leucocoprinus birnbaumii.</title>
        <authorList>
            <person name="Buettner E."/>
        </authorList>
    </citation>
    <scope>NUCLEOTIDE SEQUENCE</scope>
    <source>
        <strain evidence="16">VT141</strain>
    </source>
</reference>
<gene>
    <name evidence="16" type="ORF">NP233_g12458</name>
</gene>
<evidence type="ECO:0000256" key="5">
    <source>
        <dbReference type="ARBA" id="ARBA00022692"/>
    </source>
</evidence>
<keyword evidence="8 12" id="KW-1133">Transmembrane helix</keyword>
<dbReference type="PANTHER" id="PTHR12640">
    <property type="entry name" value="RIBOPHORIN II"/>
    <property type="match status" value="1"/>
</dbReference>
<evidence type="ECO:0000256" key="3">
    <source>
        <dbReference type="ARBA" id="ARBA00004922"/>
    </source>
</evidence>
<evidence type="ECO:0000259" key="14">
    <source>
        <dbReference type="Pfam" id="PF23860"/>
    </source>
</evidence>
<keyword evidence="6 13" id="KW-0732">Signal</keyword>
<dbReference type="PANTHER" id="PTHR12640:SF0">
    <property type="entry name" value="DOLICHYL-DIPHOSPHOOLIGOSACCHARIDE--PROTEIN GLYCOSYLTRANSFERASE SUBUNIT 2"/>
    <property type="match status" value="1"/>
</dbReference>
<keyword evidence="7" id="KW-0256">Endoplasmic reticulum</keyword>
<evidence type="ECO:0000256" key="12">
    <source>
        <dbReference type="SAM" id="Phobius"/>
    </source>
</evidence>
<dbReference type="EMBL" id="JANIEX010001809">
    <property type="protein sequence ID" value="KAJ3554260.1"/>
    <property type="molecule type" value="Genomic_DNA"/>
</dbReference>
<dbReference type="GO" id="GO:0006487">
    <property type="term" value="P:protein N-linked glycosylation"/>
    <property type="evidence" value="ECO:0007669"/>
    <property type="project" value="TreeGrafter"/>
</dbReference>
<evidence type="ECO:0000256" key="2">
    <source>
        <dbReference type="ARBA" id="ARBA00004477"/>
    </source>
</evidence>
<sequence>MQALIASLLLLAASVHAKILTLQSPRVVVNGGEKGQQLRSEPLSLAQKLTHPITLNTTDTLKITFQVVDKSSSEGVQPHQTFLRFYDKTTSEEGIQPIRVTAGGKAKFELNMAKPPLSFPPTLEGVPLQVSLYLGKQEYEPIAVDLFDLIVPASLPAPEHPEEAGFHLLPEIHHTFAPEQKLPSKFVSALFSGFVIAPWALLLGLWSQVSPRLTHALSPSILPFIASLGAYEVLIFYYWVNLKLGQVLLYGGILAIITLFTGKYALRSVARRRVKN</sequence>
<evidence type="ECO:0000256" key="8">
    <source>
        <dbReference type="ARBA" id="ARBA00022989"/>
    </source>
</evidence>
<dbReference type="InterPro" id="IPR056790">
    <property type="entry name" value="Ribophorin_II_C"/>
</dbReference>
<feature type="chain" id="PRO_5044333527" description="Ribophorin II" evidence="13">
    <location>
        <begin position="18"/>
        <end position="276"/>
    </location>
</feature>
<dbReference type="Proteomes" id="UP001213000">
    <property type="component" value="Unassembled WGS sequence"/>
</dbReference>
<comment type="subcellular location">
    <subcellularLocation>
        <location evidence="2">Endoplasmic reticulum membrane</location>
        <topology evidence="2">Multi-pass membrane protein</topology>
    </subcellularLocation>
</comment>
<evidence type="ECO:0000256" key="7">
    <source>
        <dbReference type="ARBA" id="ARBA00022824"/>
    </source>
</evidence>
<comment type="pathway">
    <text evidence="3">Protein modification; protein glycosylation.</text>
</comment>
<keyword evidence="9 12" id="KW-0472">Membrane</keyword>
<feature type="signal peptide" evidence="13">
    <location>
        <begin position="1"/>
        <end position="17"/>
    </location>
</feature>
<evidence type="ECO:0000256" key="13">
    <source>
        <dbReference type="SAM" id="SignalP"/>
    </source>
</evidence>
<dbReference type="AlphaFoldDB" id="A0AAD5VEN5"/>
<feature type="transmembrane region" description="Helical" evidence="12">
    <location>
        <begin position="221"/>
        <end position="240"/>
    </location>
</feature>
<keyword evidence="17" id="KW-1185">Reference proteome</keyword>
<feature type="transmembrane region" description="Helical" evidence="12">
    <location>
        <begin position="186"/>
        <end position="209"/>
    </location>
</feature>
<evidence type="ECO:0000259" key="15">
    <source>
        <dbReference type="Pfam" id="PF25147"/>
    </source>
</evidence>
<dbReference type="Pfam" id="PF25147">
    <property type="entry name" value="Ribophorin_II_C"/>
    <property type="match status" value="1"/>
</dbReference>
<evidence type="ECO:0000256" key="9">
    <source>
        <dbReference type="ARBA" id="ARBA00023136"/>
    </source>
</evidence>
<dbReference type="Pfam" id="PF23860">
    <property type="entry name" value="Ribophorin_II_3rd"/>
    <property type="match status" value="1"/>
</dbReference>
<evidence type="ECO:0000256" key="10">
    <source>
        <dbReference type="ARBA" id="ARBA00030078"/>
    </source>
</evidence>
<evidence type="ECO:0000256" key="11">
    <source>
        <dbReference type="ARBA" id="ARBA00032139"/>
    </source>
</evidence>
<dbReference type="InterPro" id="IPR008814">
    <property type="entry name" value="Swp1"/>
</dbReference>
<feature type="domain" description="Ribophorin II third" evidence="14">
    <location>
        <begin position="33"/>
        <end position="115"/>
    </location>
</feature>
<name>A0AAD5VEN5_9AGAR</name>
<protein>
    <recommendedName>
        <fullName evidence="11">Ribophorin II</fullName>
    </recommendedName>
    <alternativeName>
        <fullName evidence="10">Ribophorin-2</fullName>
    </alternativeName>
</protein>
<evidence type="ECO:0000256" key="6">
    <source>
        <dbReference type="ARBA" id="ARBA00022729"/>
    </source>
</evidence>
<organism evidence="16 17">
    <name type="scientific">Leucocoprinus birnbaumii</name>
    <dbReference type="NCBI Taxonomy" id="56174"/>
    <lineage>
        <taxon>Eukaryota</taxon>
        <taxon>Fungi</taxon>
        <taxon>Dikarya</taxon>
        <taxon>Basidiomycota</taxon>
        <taxon>Agaricomycotina</taxon>
        <taxon>Agaricomycetes</taxon>
        <taxon>Agaricomycetidae</taxon>
        <taxon>Agaricales</taxon>
        <taxon>Agaricineae</taxon>
        <taxon>Agaricaceae</taxon>
        <taxon>Leucocoprinus</taxon>
    </lineage>
</organism>
<feature type="transmembrane region" description="Helical" evidence="12">
    <location>
        <begin position="246"/>
        <end position="266"/>
    </location>
</feature>
<keyword evidence="5 12" id="KW-0812">Transmembrane</keyword>